<accession>A0A6I3KSZ4</accession>
<proteinExistence type="predicted"/>
<keyword evidence="3" id="KW-1185">Reference proteome</keyword>
<organism evidence="2 3">
    <name type="scientific">Nocardia aurantiaca</name>
    <dbReference type="NCBI Taxonomy" id="2675850"/>
    <lineage>
        <taxon>Bacteria</taxon>
        <taxon>Bacillati</taxon>
        <taxon>Actinomycetota</taxon>
        <taxon>Actinomycetes</taxon>
        <taxon>Mycobacteriales</taxon>
        <taxon>Nocardiaceae</taxon>
        <taxon>Nocardia</taxon>
    </lineage>
</organism>
<dbReference type="EMBL" id="WMBB01000004">
    <property type="protein sequence ID" value="MTE13092.1"/>
    <property type="molecule type" value="Genomic_DNA"/>
</dbReference>
<feature type="compositionally biased region" description="Low complexity" evidence="1">
    <location>
        <begin position="77"/>
        <end position="88"/>
    </location>
</feature>
<evidence type="ECO:0000313" key="2">
    <source>
        <dbReference type="EMBL" id="MTE13092.1"/>
    </source>
</evidence>
<dbReference type="AlphaFoldDB" id="A0A6I3KSZ4"/>
<evidence type="ECO:0000256" key="1">
    <source>
        <dbReference type="SAM" id="MobiDB-lite"/>
    </source>
</evidence>
<dbReference type="RefSeq" id="WP_154787549.1">
    <property type="nucleotide sequence ID" value="NZ_WMBB01000004.1"/>
</dbReference>
<name>A0A6I3KSZ4_9NOCA</name>
<dbReference type="Proteomes" id="UP000432464">
    <property type="component" value="Unassembled WGS sequence"/>
</dbReference>
<evidence type="ECO:0000313" key="3">
    <source>
        <dbReference type="Proteomes" id="UP000432464"/>
    </source>
</evidence>
<sequence>MSARHSRSGAKSYVAPQVRPILRGRIVWRSGIPQPANLRPRRAPGKARLGKWGVANRTGIAESSEQPARTDAGEFLPGEAQPGPEGPQDAAMGPSGERGADHTGRKRVVVPVAPYAERGSRITTGSGTSGDGTERAGKTWDWFVNTTCWDWYANSTGRADRDDVGE</sequence>
<gene>
    <name evidence="2" type="ORF">GLP40_09930</name>
</gene>
<comment type="caution">
    <text evidence="2">The sequence shown here is derived from an EMBL/GenBank/DDBJ whole genome shotgun (WGS) entry which is preliminary data.</text>
</comment>
<reference evidence="2 3" key="1">
    <citation type="submission" date="2019-11" db="EMBL/GenBank/DDBJ databases">
        <title>Nocardia sp. nov. CT2-14 isolated from soil.</title>
        <authorList>
            <person name="Kanchanasin P."/>
            <person name="Tanasupawat S."/>
            <person name="Yuki M."/>
            <person name="Kudo T."/>
        </authorList>
    </citation>
    <scope>NUCLEOTIDE SEQUENCE [LARGE SCALE GENOMIC DNA]</scope>
    <source>
        <strain evidence="2 3">CT2-14</strain>
    </source>
</reference>
<protein>
    <submittedName>
        <fullName evidence="2">Uncharacterized protein</fullName>
    </submittedName>
</protein>
<feature type="region of interest" description="Disordered" evidence="1">
    <location>
        <begin position="31"/>
        <end position="136"/>
    </location>
</feature>
<feature type="compositionally biased region" description="Basic residues" evidence="1">
    <location>
        <begin position="39"/>
        <end position="49"/>
    </location>
</feature>